<evidence type="ECO:0000313" key="9">
    <source>
        <dbReference type="EMBL" id="PSC68707.1"/>
    </source>
</evidence>
<proteinExistence type="inferred from homology"/>
<dbReference type="Pfam" id="PF14186">
    <property type="entry name" value="Aida_C2"/>
    <property type="match status" value="1"/>
</dbReference>
<comment type="function">
    <text evidence="4">Catalytic subunit of the molybdopterin synthase complex, a complex that catalyzes the conversion of precursor Z into molybdopterin. Acts by mediating the incorporation of 2 sulfur atoms from thiocarboxylated MOCS2A into precursor Z to generate a dithiolene group.</text>
</comment>
<comment type="caution">
    <text evidence="9">The sequence shown here is derived from an EMBL/GenBank/DDBJ whole genome shotgun (WGS) entry which is preliminary data.</text>
</comment>
<dbReference type="GO" id="GO:0030366">
    <property type="term" value="F:molybdopterin synthase activity"/>
    <property type="evidence" value="ECO:0007669"/>
    <property type="project" value="UniProtKB-UniRule"/>
</dbReference>
<feature type="domain" description="C2 Aida-type" evidence="8">
    <location>
        <begin position="826"/>
        <end position="984"/>
    </location>
</feature>
<dbReference type="Pfam" id="PF02391">
    <property type="entry name" value="MoaE"/>
    <property type="match status" value="1"/>
</dbReference>
<dbReference type="SUPFAM" id="SSF47473">
    <property type="entry name" value="EF-hand"/>
    <property type="match status" value="1"/>
</dbReference>
<keyword evidence="10" id="KW-1185">Reference proteome</keyword>
<feature type="compositionally biased region" description="Gly residues" evidence="5">
    <location>
        <begin position="429"/>
        <end position="438"/>
    </location>
</feature>
<dbReference type="Proteomes" id="UP000239649">
    <property type="component" value="Unassembled WGS sequence"/>
</dbReference>
<dbReference type="InterPro" id="IPR011992">
    <property type="entry name" value="EF-hand-dom_pair"/>
</dbReference>
<dbReference type="PROSITE" id="PS50222">
    <property type="entry name" value="EF_HAND_2"/>
    <property type="match status" value="1"/>
</dbReference>
<feature type="binding site" evidence="4">
    <location>
        <position position="1125"/>
    </location>
    <ligand>
        <name>substrate</name>
    </ligand>
</feature>
<dbReference type="UniPathway" id="UPA00344"/>
<feature type="binding site" evidence="4">
    <location>
        <begin position="1132"/>
        <end position="1134"/>
    </location>
    <ligand>
        <name>substrate</name>
    </ligand>
</feature>
<feature type="compositionally biased region" description="Low complexity" evidence="5">
    <location>
        <begin position="561"/>
        <end position="575"/>
    </location>
</feature>
<feature type="region of interest" description="Disordered" evidence="5">
    <location>
        <begin position="121"/>
        <end position="143"/>
    </location>
</feature>
<dbReference type="CDD" id="cd00756">
    <property type="entry name" value="MoaE"/>
    <property type="match status" value="1"/>
</dbReference>
<dbReference type="InterPro" id="IPR000261">
    <property type="entry name" value="EH_dom"/>
</dbReference>
<name>A0A2P6V3Q6_9CHLO</name>
<sequence length="1199" mass="125226">MAEGEAGHQAALLLRAAAEAVRDFQAGRAAPSVPDILHLEKRWARLPAADTGSVAVEDALHLLGAEVLEGEPLEFVAREVLAAQGAAGAALLTKRQFLALAHVAEQAQSKAFDLVTAEDAAAPRADPAADRHKKRPPPIRDAHLDSWRIAAAVPLQDGDSELEDGDAPPAELPPGPLGEGLAAAQGGGGLSRAVSLAARPLEAGAAALSRQNSFDGGEAAAAAAAAQRAQQLHESAATSYQSALEAQEGEAQLEGFAVLAEEGQGADEEAAPEEAAPPLSAAVDEFTNKLNGLMDRMSDDMARLQVEGAAEGGADAADAAAVPGADAPARGSWESFGSGGSGRAGTAAAAVQAPPQQLQQQTPPQQQTQQMNEAMISAAMAAGMTFMQHLQAAGAGGTAVPSPFADVNPLRQAAAAAAAAMAASPQLSAGGGSSGGGAPEPAAHGGREPQQVIAEMLAQLRMGGATSEQLHAAAVSLEQHALAAQQQQQQQSVGSRAASVGSASAASAAQQQLSQQQASRGRSWRSNLDDDENVAQQAQPQYRSRDASVSPHKPSRLGPHASASAGPALSAQAARDAADMPPPAPRLRPPTVEGIAGWTPMTADDLQRCQAIFKKKGYSDVGGMERHYAMEYFAKLRMEGSIFHAAWAASDLGGDGRLDCREFCLFVQLLRGAQKGRPLPARLSPEEAAALLGERAMPEALPAPLHIDTAHMRAVLGGSHSRQGSVAEQEHSVMQDFDQFDDDASSVDSGIAESVVSSVMSLGPRRPGGHPLARPAVTHHRTGLGSVLGAGPGGAGGAAYGPAYARAEAHGAMPRAYPAPSLSRMSAGGDASAAHSLLEVAVKSAEIRYRKPLSTPIFTLSVRDSLGRLVELPIDTHPGHYRRETSMIYSSAIVRLTSQLRSIPPGSVLFLEIKHWKADKKRFSTLAWSYAPLEKLIDFGPSTARVRNGPVDLPLLKKPVDLTLRRTRRLTSRAYDLHLTMRGVDADGESVRLRKFPAMSSDTAEVRDGTCFAEVTPEPLDLNKYVEMVADDGAGAIATFSGVTRNSFQGKRTEKLEYEAYVPMAARKLLELCHQACARWTLCKAAIAHRTGTVLVGEASVVIAFSSAHRREALEACHWAIDELKATVPIWKKEFFEGGEVWKENEEWRAEQRRLHDAAAAARAAGGAAGASAAAGAAAAAAAAADPQLQQQQQPAAKV</sequence>
<dbReference type="GO" id="GO:0005509">
    <property type="term" value="F:calcium ion binding"/>
    <property type="evidence" value="ECO:0007669"/>
    <property type="project" value="InterPro"/>
</dbReference>
<comment type="pathway">
    <text evidence="4">Cofactor biosynthesis; molybdopterin biosynthesis.</text>
</comment>
<comment type="similarity">
    <text evidence="4">Belongs to the MoaE family. MOCS2B subfamily.</text>
</comment>
<dbReference type="InterPro" id="IPR028888">
    <property type="entry name" value="MOCS2B_euk"/>
</dbReference>
<evidence type="ECO:0000256" key="2">
    <source>
        <dbReference type="ARBA" id="ARBA00022679"/>
    </source>
</evidence>
<accession>A0A2P6V3Q6</accession>
<dbReference type="GO" id="GO:1990140">
    <property type="term" value="C:molybdopterin synthase complex"/>
    <property type="evidence" value="ECO:0007669"/>
    <property type="project" value="UniProtKB-UniRule"/>
</dbReference>
<evidence type="ECO:0000256" key="1">
    <source>
        <dbReference type="ARBA" id="ARBA00022490"/>
    </source>
</evidence>
<feature type="compositionally biased region" description="Low complexity" evidence="5">
    <location>
        <begin position="504"/>
        <end position="521"/>
    </location>
</feature>
<evidence type="ECO:0000256" key="3">
    <source>
        <dbReference type="ARBA" id="ARBA00023150"/>
    </source>
</evidence>
<dbReference type="EC" id="2.8.1.12" evidence="4"/>
<dbReference type="AlphaFoldDB" id="A0A2P6V3Q6"/>
<evidence type="ECO:0000259" key="8">
    <source>
        <dbReference type="PROSITE" id="PS51911"/>
    </source>
</evidence>
<evidence type="ECO:0000259" key="6">
    <source>
        <dbReference type="PROSITE" id="PS50031"/>
    </source>
</evidence>
<dbReference type="STRING" id="554055.A0A2P6V3Q6"/>
<evidence type="ECO:0000256" key="5">
    <source>
        <dbReference type="SAM" id="MobiDB-lite"/>
    </source>
</evidence>
<keyword evidence="3 4" id="KW-0501">Molybdenum cofactor biosynthesis</keyword>
<feature type="region of interest" description="Disordered" evidence="5">
    <location>
        <begin position="315"/>
        <end position="368"/>
    </location>
</feature>
<reference evidence="9 10" key="1">
    <citation type="journal article" date="2018" name="Plant J.">
        <title>Genome sequences of Chlorella sorokiniana UTEX 1602 and Micractinium conductrix SAG 241.80: implications to maltose excretion by a green alga.</title>
        <authorList>
            <person name="Arriola M.B."/>
            <person name="Velmurugan N."/>
            <person name="Zhang Y."/>
            <person name="Plunkett M.H."/>
            <person name="Hondzo H."/>
            <person name="Barney B.M."/>
        </authorList>
    </citation>
    <scope>NUCLEOTIDE SEQUENCE [LARGE SCALE GENOMIC DNA]</scope>
    <source>
        <strain evidence="9 10">SAG 241.80</strain>
    </source>
</reference>
<dbReference type="InterPro" id="IPR036563">
    <property type="entry name" value="MoaE_sf"/>
</dbReference>
<feature type="compositionally biased region" description="Low complexity" evidence="5">
    <location>
        <begin position="346"/>
        <end position="368"/>
    </location>
</feature>
<evidence type="ECO:0000256" key="4">
    <source>
        <dbReference type="HAMAP-Rule" id="MF_03052"/>
    </source>
</evidence>
<dbReference type="PROSITE" id="PS51911">
    <property type="entry name" value="C2_AIDA"/>
    <property type="match status" value="1"/>
</dbReference>
<feature type="domain" description="EH" evidence="6">
    <location>
        <begin position="605"/>
        <end position="686"/>
    </location>
</feature>
<feature type="domain" description="EF-hand" evidence="7">
    <location>
        <begin position="638"/>
        <end position="673"/>
    </location>
</feature>
<evidence type="ECO:0000313" key="10">
    <source>
        <dbReference type="Proteomes" id="UP000239649"/>
    </source>
</evidence>
<comment type="subunit">
    <text evidence="4">Heterotetramer; composed of 2 small (MOCS2A) and 2 large (MOCS2B) subunits.</text>
</comment>
<protein>
    <recommendedName>
        <fullName evidence="4">Molybdopterin synthase catalytic subunit</fullName>
        <ecNumber evidence="4">2.8.1.12</ecNumber>
    </recommendedName>
    <alternativeName>
        <fullName evidence="4">Molybdenum cofactor synthesis protein 2 large subunit</fullName>
    </alternativeName>
    <alternativeName>
        <fullName evidence="4">Molybdenum cofactor synthesis protein 2B</fullName>
        <shortName evidence="4">MOCS2B</shortName>
    </alternativeName>
</protein>
<dbReference type="Gene3D" id="3.90.1170.40">
    <property type="entry name" value="Molybdopterin biosynthesis MoaE subunit"/>
    <property type="match status" value="1"/>
</dbReference>
<evidence type="ECO:0000259" key="7">
    <source>
        <dbReference type="PROSITE" id="PS50222"/>
    </source>
</evidence>
<feature type="region of interest" description="Disordered" evidence="5">
    <location>
        <begin position="426"/>
        <end position="447"/>
    </location>
</feature>
<feature type="binding site" evidence="4">
    <location>
        <begin position="1109"/>
        <end position="1110"/>
    </location>
    <ligand>
        <name>substrate</name>
    </ligand>
</feature>
<keyword evidence="2 4" id="KW-0808">Transferase</keyword>
<dbReference type="PROSITE" id="PS50031">
    <property type="entry name" value="EH"/>
    <property type="match status" value="1"/>
</dbReference>
<dbReference type="InterPro" id="IPR003448">
    <property type="entry name" value="Mopterin_biosynth_MoaE"/>
</dbReference>
<dbReference type="GO" id="GO:0006777">
    <property type="term" value="P:Mo-molybdopterin cofactor biosynthetic process"/>
    <property type="evidence" value="ECO:0007669"/>
    <property type="project" value="UniProtKB-UniRule"/>
</dbReference>
<dbReference type="Gene3D" id="1.10.238.10">
    <property type="entry name" value="EF-hand"/>
    <property type="match status" value="1"/>
</dbReference>
<feature type="region of interest" description="Disordered" evidence="5">
    <location>
        <begin position="158"/>
        <end position="185"/>
    </location>
</feature>
<dbReference type="OrthoDB" id="510663at2759"/>
<dbReference type="Gene3D" id="2.60.40.150">
    <property type="entry name" value="C2 domain"/>
    <property type="match status" value="1"/>
</dbReference>
<dbReference type="PANTHER" id="PTHR23404">
    <property type="entry name" value="MOLYBDOPTERIN SYNTHASE RELATED"/>
    <property type="match status" value="1"/>
</dbReference>
<feature type="region of interest" description="Disordered" evidence="5">
    <location>
        <begin position="504"/>
        <end position="596"/>
    </location>
</feature>
<gene>
    <name evidence="9" type="ORF">C2E20_7730</name>
</gene>
<comment type="subcellular location">
    <subcellularLocation>
        <location evidence="4">Cytoplasm</location>
    </subcellularLocation>
</comment>
<dbReference type="SUPFAM" id="SSF54690">
    <property type="entry name" value="Molybdopterin synthase subunit MoaE"/>
    <property type="match status" value="1"/>
</dbReference>
<dbReference type="InterPro" id="IPR035892">
    <property type="entry name" value="C2_domain_sf"/>
</dbReference>
<feature type="region of interest" description="Disordered" evidence="5">
    <location>
        <begin position="261"/>
        <end position="281"/>
    </location>
</feature>
<keyword evidence="1 4" id="KW-0963">Cytoplasm</keyword>
<dbReference type="InterPro" id="IPR002048">
    <property type="entry name" value="EF_hand_dom"/>
</dbReference>
<dbReference type="HAMAP" id="MF_03052">
    <property type="entry name" value="MOC2B"/>
    <property type="match status" value="1"/>
</dbReference>
<dbReference type="InterPro" id="IPR025939">
    <property type="entry name" value="Aida_C"/>
</dbReference>
<feature type="compositionally biased region" description="Low complexity" evidence="5">
    <location>
        <begin position="315"/>
        <end position="336"/>
    </location>
</feature>
<dbReference type="EMBL" id="LHPF02000034">
    <property type="protein sequence ID" value="PSC68707.1"/>
    <property type="molecule type" value="Genomic_DNA"/>
</dbReference>
<comment type="catalytic activity">
    <reaction evidence="4">
        <text>2 [molybdopterin-synthase sulfur-carrier protein]-C-terminal-Gly-aminoethanethioate + cyclic pyranopterin phosphate + H2O = molybdopterin + 2 [molybdopterin-synthase sulfur-carrier protein]-C-terminal Gly-Gly + 2 H(+)</text>
        <dbReference type="Rhea" id="RHEA:26333"/>
        <dbReference type="Rhea" id="RHEA-COMP:12202"/>
        <dbReference type="Rhea" id="RHEA-COMP:19907"/>
        <dbReference type="ChEBI" id="CHEBI:15377"/>
        <dbReference type="ChEBI" id="CHEBI:15378"/>
        <dbReference type="ChEBI" id="CHEBI:58698"/>
        <dbReference type="ChEBI" id="CHEBI:59648"/>
        <dbReference type="ChEBI" id="CHEBI:90778"/>
        <dbReference type="ChEBI" id="CHEBI:232372"/>
        <dbReference type="EC" id="2.8.1.12"/>
    </reaction>
</comment>
<organism evidence="9 10">
    <name type="scientific">Micractinium conductrix</name>
    <dbReference type="NCBI Taxonomy" id="554055"/>
    <lineage>
        <taxon>Eukaryota</taxon>
        <taxon>Viridiplantae</taxon>
        <taxon>Chlorophyta</taxon>
        <taxon>core chlorophytes</taxon>
        <taxon>Trebouxiophyceae</taxon>
        <taxon>Chlorellales</taxon>
        <taxon>Chlorellaceae</taxon>
        <taxon>Chlorella clade</taxon>
        <taxon>Micractinium</taxon>
    </lineage>
</organism>